<evidence type="ECO:0000256" key="5">
    <source>
        <dbReference type="SAM" id="Phobius"/>
    </source>
</evidence>
<feature type="transmembrane region" description="Helical" evidence="5">
    <location>
        <begin position="299"/>
        <end position="320"/>
    </location>
</feature>
<name>A0A1M7YC64_9FIRM</name>
<evidence type="ECO:0000259" key="7">
    <source>
        <dbReference type="Pfam" id="PF04138"/>
    </source>
</evidence>
<feature type="transmembrane region" description="Helical" evidence="5">
    <location>
        <begin position="326"/>
        <end position="343"/>
    </location>
</feature>
<feature type="transmembrane region" description="Helical" evidence="5">
    <location>
        <begin position="227"/>
        <end position="249"/>
    </location>
</feature>
<protein>
    <submittedName>
        <fullName evidence="8">Glycosyltransferase involved in cell wall bisynthesis</fullName>
    </submittedName>
</protein>
<dbReference type="Pfam" id="PF04138">
    <property type="entry name" value="GtrA_DPMS_TM"/>
    <property type="match status" value="1"/>
</dbReference>
<dbReference type="Proteomes" id="UP000184612">
    <property type="component" value="Unassembled WGS sequence"/>
</dbReference>
<accession>A0A1M7YC64</accession>
<dbReference type="GO" id="GO:0016740">
    <property type="term" value="F:transferase activity"/>
    <property type="evidence" value="ECO:0007669"/>
    <property type="project" value="UniProtKB-KW"/>
</dbReference>
<evidence type="ECO:0000256" key="4">
    <source>
        <dbReference type="ARBA" id="ARBA00023136"/>
    </source>
</evidence>
<organism evidence="8 9">
    <name type="scientific">Anaerocolumna xylanovorans DSM 12503</name>
    <dbReference type="NCBI Taxonomy" id="1121345"/>
    <lineage>
        <taxon>Bacteria</taxon>
        <taxon>Bacillati</taxon>
        <taxon>Bacillota</taxon>
        <taxon>Clostridia</taxon>
        <taxon>Lachnospirales</taxon>
        <taxon>Lachnospiraceae</taxon>
        <taxon>Anaerocolumna</taxon>
    </lineage>
</organism>
<evidence type="ECO:0000256" key="1">
    <source>
        <dbReference type="ARBA" id="ARBA00004141"/>
    </source>
</evidence>
<dbReference type="Pfam" id="PF00535">
    <property type="entry name" value="Glycos_transf_2"/>
    <property type="match status" value="1"/>
</dbReference>
<sequence>MGYLEEVAVIIPSLNPDEKMLCFIQQLKETGFKHILVVNDGSSTIYEEYYRRAKETYGCNIFKHGVNLGKGRALKDAFNYILTGKENIRGVVTVDSDGQHSAVDTLSCAKALWENPDALIMGCRSFEDKTIPFRSRAGNKITCKVLNLLCGIKVSDTQTGLRGMSTELLEKFMTVSGERFEYEMNMLLAVREYGISVIEVPIETIYLEDNKSSHFNPLLDSLRIYSLFVKFLAVSLASFFVDILLFILFSNLTRLVFPVGFIMVSTVAARIISSFVNFSFNRSKVFGNTNNGGRVFVRYFALCIVQMLLSAFLVTWLYSAMGAFETLIKVFVDSILFFISYQVQMKWVFRNTNVNNIQELKGLKDQADNGNY</sequence>
<dbReference type="OrthoDB" id="9810303at2"/>
<evidence type="ECO:0000259" key="6">
    <source>
        <dbReference type="Pfam" id="PF00535"/>
    </source>
</evidence>
<dbReference type="Gene3D" id="3.90.550.10">
    <property type="entry name" value="Spore Coat Polysaccharide Biosynthesis Protein SpsA, Chain A"/>
    <property type="match status" value="1"/>
</dbReference>
<dbReference type="PANTHER" id="PTHR10859">
    <property type="entry name" value="GLYCOSYL TRANSFERASE"/>
    <property type="match status" value="1"/>
</dbReference>
<dbReference type="STRING" id="1121345.SAMN02745217_02646"/>
<dbReference type="GO" id="GO:0000271">
    <property type="term" value="P:polysaccharide biosynthetic process"/>
    <property type="evidence" value="ECO:0007669"/>
    <property type="project" value="InterPro"/>
</dbReference>
<dbReference type="InterPro" id="IPR007267">
    <property type="entry name" value="GtrA_DPMS_TM"/>
</dbReference>
<evidence type="ECO:0000256" key="2">
    <source>
        <dbReference type="ARBA" id="ARBA00022692"/>
    </source>
</evidence>
<dbReference type="PANTHER" id="PTHR10859:SF114">
    <property type="entry name" value="DOLICHOL-PHOSPHATE MANNOSYLTRANSFERASE"/>
    <property type="match status" value="1"/>
</dbReference>
<comment type="subcellular location">
    <subcellularLocation>
        <location evidence="1">Membrane</location>
        <topology evidence="1">Multi-pass membrane protein</topology>
    </subcellularLocation>
</comment>
<feature type="transmembrane region" description="Helical" evidence="5">
    <location>
        <begin position="255"/>
        <end position="278"/>
    </location>
</feature>
<proteinExistence type="predicted"/>
<dbReference type="AlphaFoldDB" id="A0A1M7YC64"/>
<dbReference type="CDD" id="cd04179">
    <property type="entry name" value="DPM_DPG-synthase_like"/>
    <property type="match status" value="1"/>
</dbReference>
<evidence type="ECO:0000256" key="3">
    <source>
        <dbReference type="ARBA" id="ARBA00022989"/>
    </source>
</evidence>
<gene>
    <name evidence="8" type="ORF">SAMN02745217_02646</name>
</gene>
<keyword evidence="4 5" id="KW-0472">Membrane</keyword>
<evidence type="ECO:0000313" key="8">
    <source>
        <dbReference type="EMBL" id="SHO50230.1"/>
    </source>
</evidence>
<keyword evidence="2 5" id="KW-0812">Transmembrane</keyword>
<dbReference type="GO" id="GO:0006487">
    <property type="term" value="P:protein N-linked glycosylation"/>
    <property type="evidence" value="ECO:0007669"/>
    <property type="project" value="TreeGrafter"/>
</dbReference>
<dbReference type="InterPro" id="IPR029044">
    <property type="entry name" value="Nucleotide-diphossugar_trans"/>
</dbReference>
<feature type="domain" description="GtrA/DPMS transmembrane" evidence="7">
    <location>
        <begin position="230"/>
        <end position="349"/>
    </location>
</feature>
<evidence type="ECO:0000313" key="9">
    <source>
        <dbReference type="Proteomes" id="UP000184612"/>
    </source>
</evidence>
<keyword evidence="9" id="KW-1185">Reference proteome</keyword>
<dbReference type="SUPFAM" id="SSF53448">
    <property type="entry name" value="Nucleotide-diphospho-sugar transferases"/>
    <property type="match status" value="1"/>
</dbReference>
<dbReference type="InterPro" id="IPR001173">
    <property type="entry name" value="Glyco_trans_2-like"/>
</dbReference>
<dbReference type="RefSeq" id="WP_073589322.1">
    <property type="nucleotide sequence ID" value="NZ_FRFD01000007.1"/>
</dbReference>
<reference evidence="8 9" key="1">
    <citation type="submission" date="2016-12" db="EMBL/GenBank/DDBJ databases">
        <authorList>
            <person name="Song W.-J."/>
            <person name="Kurnit D.M."/>
        </authorList>
    </citation>
    <scope>NUCLEOTIDE SEQUENCE [LARGE SCALE GENOMIC DNA]</scope>
    <source>
        <strain evidence="8 9">DSM 12503</strain>
    </source>
</reference>
<keyword evidence="8" id="KW-0808">Transferase</keyword>
<dbReference type="GO" id="GO:0016020">
    <property type="term" value="C:membrane"/>
    <property type="evidence" value="ECO:0007669"/>
    <property type="project" value="UniProtKB-SubCell"/>
</dbReference>
<dbReference type="EMBL" id="FRFD01000007">
    <property type="protein sequence ID" value="SHO50230.1"/>
    <property type="molecule type" value="Genomic_DNA"/>
</dbReference>
<feature type="domain" description="Glycosyltransferase 2-like" evidence="6">
    <location>
        <begin position="9"/>
        <end position="171"/>
    </location>
</feature>
<keyword evidence="3 5" id="KW-1133">Transmembrane helix</keyword>